<keyword evidence="3" id="KW-1185">Reference proteome</keyword>
<organism evidence="2 3">
    <name type="scientific">Prunus dulcis</name>
    <name type="common">Almond</name>
    <name type="synonym">Amygdalus dulcis</name>
    <dbReference type="NCBI Taxonomy" id="3755"/>
    <lineage>
        <taxon>Eukaryota</taxon>
        <taxon>Viridiplantae</taxon>
        <taxon>Streptophyta</taxon>
        <taxon>Embryophyta</taxon>
        <taxon>Tracheophyta</taxon>
        <taxon>Spermatophyta</taxon>
        <taxon>Magnoliopsida</taxon>
        <taxon>eudicotyledons</taxon>
        <taxon>Gunneridae</taxon>
        <taxon>Pentapetalae</taxon>
        <taxon>rosids</taxon>
        <taxon>fabids</taxon>
        <taxon>Rosales</taxon>
        <taxon>Rosaceae</taxon>
        <taxon>Amygdaloideae</taxon>
        <taxon>Amygdaleae</taxon>
        <taxon>Prunus</taxon>
    </lineage>
</organism>
<evidence type="ECO:0000313" key="3">
    <source>
        <dbReference type="Proteomes" id="UP001054821"/>
    </source>
</evidence>
<gene>
    <name evidence="2" type="ORF">L3X38_032623</name>
</gene>
<evidence type="ECO:0000256" key="1">
    <source>
        <dbReference type="SAM" id="MobiDB-lite"/>
    </source>
</evidence>
<feature type="region of interest" description="Disordered" evidence="1">
    <location>
        <begin position="33"/>
        <end position="80"/>
    </location>
</feature>
<sequence length="94" mass="11199">MLLRMVDRYSRERREKLDEVEIIKTRIRQDQDNMVEIGSSKPYDADDEAERAQGVGNVKIEDDGEEVEKTEDDEEEVEKTEDVERRLIRLRMVE</sequence>
<feature type="compositionally biased region" description="Acidic residues" evidence="1">
    <location>
        <begin position="62"/>
        <end position="79"/>
    </location>
</feature>
<dbReference type="Proteomes" id="UP001054821">
    <property type="component" value="Chromosome 6"/>
</dbReference>
<dbReference type="EMBL" id="JAJFAZ020000006">
    <property type="protein sequence ID" value="KAI5323551.1"/>
    <property type="molecule type" value="Genomic_DNA"/>
</dbReference>
<proteinExistence type="predicted"/>
<accession>A0AAD4VGK4</accession>
<comment type="caution">
    <text evidence="2">The sequence shown here is derived from an EMBL/GenBank/DDBJ whole genome shotgun (WGS) entry which is preliminary data.</text>
</comment>
<name>A0AAD4VGK4_PRUDU</name>
<reference evidence="2 3" key="1">
    <citation type="journal article" date="2022" name="G3 (Bethesda)">
        <title>Whole-genome sequence and methylome profiling of the almond [Prunus dulcis (Mill.) D.A. Webb] cultivar 'Nonpareil'.</title>
        <authorList>
            <person name="D'Amico-Willman K.M."/>
            <person name="Ouma W.Z."/>
            <person name="Meulia T."/>
            <person name="Sideli G.M."/>
            <person name="Gradziel T.M."/>
            <person name="Fresnedo-Ramirez J."/>
        </authorList>
    </citation>
    <scope>NUCLEOTIDE SEQUENCE [LARGE SCALE GENOMIC DNA]</scope>
    <source>
        <strain evidence="2">Clone GOH B32 T37-40</strain>
    </source>
</reference>
<dbReference type="AlphaFoldDB" id="A0AAD4VGK4"/>
<evidence type="ECO:0000313" key="2">
    <source>
        <dbReference type="EMBL" id="KAI5323551.1"/>
    </source>
</evidence>
<protein>
    <submittedName>
        <fullName evidence="2">Uncharacterized protein</fullName>
    </submittedName>
</protein>